<reference evidence="2 3" key="1">
    <citation type="journal article" date="2016" name="Sci. Rep.">
        <title>Metabolic traits of an uncultured archaeal lineage -MSBL1- from brine pools of the Red Sea.</title>
        <authorList>
            <person name="Mwirichia R."/>
            <person name="Alam I."/>
            <person name="Rashid M."/>
            <person name="Vinu M."/>
            <person name="Ba-Alawi W."/>
            <person name="Anthony Kamau A."/>
            <person name="Kamanda Ngugi D."/>
            <person name="Goker M."/>
            <person name="Klenk H.P."/>
            <person name="Bajic V."/>
            <person name="Stingl U."/>
        </authorList>
    </citation>
    <scope>NUCLEOTIDE SEQUENCE [LARGE SCALE GENOMIC DNA]</scope>
    <source>
        <strain evidence="2">SCGC-AAA259O05</strain>
    </source>
</reference>
<evidence type="ECO:0000313" key="2">
    <source>
        <dbReference type="EMBL" id="KXB00983.1"/>
    </source>
</evidence>
<protein>
    <submittedName>
        <fullName evidence="2">Uncharacterized protein</fullName>
    </submittedName>
</protein>
<dbReference type="EMBL" id="LHXV01000033">
    <property type="protein sequence ID" value="KXB00983.1"/>
    <property type="molecule type" value="Genomic_DNA"/>
</dbReference>
<evidence type="ECO:0000256" key="1">
    <source>
        <dbReference type="SAM" id="MobiDB-lite"/>
    </source>
</evidence>
<accession>A0A133V3H5</accession>
<keyword evidence="3" id="KW-1185">Reference proteome</keyword>
<comment type="caution">
    <text evidence="2">The sequence shown here is derived from an EMBL/GenBank/DDBJ whole genome shotgun (WGS) entry which is preliminary data.</text>
</comment>
<dbReference type="PATRIC" id="fig|1698271.3.peg.886"/>
<feature type="region of interest" description="Disordered" evidence="1">
    <location>
        <begin position="320"/>
        <end position="341"/>
    </location>
</feature>
<dbReference type="Gene3D" id="3.90.920.10">
    <property type="entry name" value="DNA primase, PRIM domain"/>
    <property type="match status" value="1"/>
</dbReference>
<name>A0A133V3H5_9EURY</name>
<gene>
    <name evidence="2" type="ORF">AKJ41_03235</name>
</gene>
<dbReference type="AlphaFoldDB" id="A0A133V3H5"/>
<evidence type="ECO:0000313" key="3">
    <source>
        <dbReference type="Proteomes" id="UP000070344"/>
    </source>
</evidence>
<organism evidence="2 3">
    <name type="scientific">candidate division MSBL1 archaeon SCGC-AAA259O05</name>
    <dbReference type="NCBI Taxonomy" id="1698271"/>
    <lineage>
        <taxon>Archaea</taxon>
        <taxon>Methanobacteriati</taxon>
        <taxon>Methanobacteriota</taxon>
        <taxon>candidate division MSBL1</taxon>
    </lineage>
</organism>
<feature type="region of interest" description="Disordered" evidence="1">
    <location>
        <begin position="94"/>
        <end position="114"/>
    </location>
</feature>
<proteinExistence type="predicted"/>
<dbReference type="Proteomes" id="UP000070344">
    <property type="component" value="Unassembled WGS sequence"/>
</dbReference>
<dbReference type="SUPFAM" id="SSF56747">
    <property type="entry name" value="Prim-pol domain"/>
    <property type="match status" value="1"/>
</dbReference>
<sequence>MSLSKKEILESYRRAEPIVKKWAENGDYVRLGSNGPGEGWYEYPEGYSENVRRPRMLDGDYRKLSKKAAKGARSIYGTITIINPKDGFVQQKKPNQVWKKENEDDNPVQGNPLPEYEDIESVTLFADVDLEGDYKPRREEEDVKKTVEKAIPIYVKELRKLAPNSVNVLDSGGGFYPHIHHSVTKPIAEEFEGEARGWIFDELMSRFNTRLDEIEEIVKDEVVGASEILDPDALNNKNRLMKAPLSIHRKLDIVVHPIDPDNPDFDPEPAPVTEEVVEETEKWLDTRDSNSKDTETLISELWPDYEGSWEERLRQWYEDEKEKREKREKERLEHKRKMEERRGELREKGVSIKGFPVTNCFEDILAGLETIDVRDMVSPYITDERDGQQPRFNPPWRSSETGTSCFASRENFVDINEGNTGGGPVKFAAREHELISSCDEDLEGEKWWQALELLRQEYGYKIPILIPDGNTKMPGEDSETYDQTPHWAIIKAGFAFGIIDESHIAEREIEGEEEKEEYFPIGAYPSEYNQILRKLENSK</sequence>